<dbReference type="EnsemblMetazoa" id="ADIR014752-RA">
    <property type="protein sequence ID" value="ADIR014752-PA"/>
    <property type="gene ID" value="ADIR014752"/>
</dbReference>
<protein>
    <submittedName>
        <fullName evidence="2">Uncharacterized protein</fullName>
    </submittedName>
</protein>
<name>A0A182NY46_9DIPT</name>
<feature type="chain" id="PRO_5008130523" evidence="1">
    <location>
        <begin position="23"/>
        <end position="103"/>
    </location>
</feature>
<feature type="signal peptide" evidence="1">
    <location>
        <begin position="1"/>
        <end position="22"/>
    </location>
</feature>
<evidence type="ECO:0000313" key="2">
    <source>
        <dbReference type="EnsemblMetazoa" id="ADIR014752-PA"/>
    </source>
</evidence>
<sequence>MLSKISIALLVCAATVLGVVHSAPSRLDGKILPDASHYSDLSTSTHLLAPVLAHSEESVQHVQQQPHSRTKRAIIFRPLFVYRQQEIKKQKLKEMRQQQQQQQ</sequence>
<evidence type="ECO:0000256" key="1">
    <source>
        <dbReference type="SAM" id="SignalP"/>
    </source>
</evidence>
<proteinExistence type="predicted"/>
<evidence type="ECO:0000313" key="3">
    <source>
        <dbReference type="Proteomes" id="UP000075884"/>
    </source>
</evidence>
<keyword evidence="1" id="KW-0732">Signal</keyword>
<dbReference type="AlphaFoldDB" id="A0A182NY46"/>
<reference evidence="3" key="1">
    <citation type="submission" date="2013-03" db="EMBL/GenBank/DDBJ databases">
        <title>The Genome Sequence of Anopheles dirus WRAIR2.</title>
        <authorList>
            <consortium name="The Broad Institute Genomics Platform"/>
            <person name="Neafsey D.E."/>
            <person name="Walton C."/>
            <person name="Walker B."/>
            <person name="Young S.K."/>
            <person name="Zeng Q."/>
            <person name="Gargeya S."/>
            <person name="Fitzgerald M."/>
            <person name="Haas B."/>
            <person name="Abouelleil A."/>
            <person name="Allen A.W."/>
            <person name="Alvarado L."/>
            <person name="Arachchi H.M."/>
            <person name="Berlin A.M."/>
            <person name="Chapman S.B."/>
            <person name="Gainer-Dewar J."/>
            <person name="Goldberg J."/>
            <person name="Griggs A."/>
            <person name="Gujja S."/>
            <person name="Hansen M."/>
            <person name="Howarth C."/>
            <person name="Imamovic A."/>
            <person name="Ireland A."/>
            <person name="Larimer J."/>
            <person name="McCowan C."/>
            <person name="Murphy C."/>
            <person name="Pearson M."/>
            <person name="Poon T.W."/>
            <person name="Priest M."/>
            <person name="Roberts A."/>
            <person name="Saif S."/>
            <person name="Shea T."/>
            <person name="Sisk P."/>
            <person name="Sykes S."/>
            <person name="Wortman J."/>
            <person name="Nusbaum C."/>
            <person name="Birren B."/>
        </authorList>
    </citation>
    <scope>NUCLEOTIDE SEQUENCE [LARGE SCALE GENOMIC DNA]</scope>
    <source>
        <strain evidence="3">WRAIR2</strain>
    </source>
</reference>
<dbReference type="VEuPathDB" id="VectorBase:ADIR014752"/>
<dbReference type="Proteomes" id="UP000075884">
    <property type="component" value="Unassembled WGS sequence"/>
</dbReference>
<organism evidence="2 3">
    <name type="scientific">Anopheles dirus</name>
    <dbReference type="NCBI Taxonomy" id="7168"/>
    <lineage>
        <taxon>Eukaryota</taxon>
        <taxon>Metazoa</taxon>
        <taxon>Ecdysozoa</taxon>
        <taxon>Arthropoda</taxon>
        <taxon>Hexapoda</taxon>
        <taxon>Insecta</taxon>
        <taxon>Pterygota</taxon>
        <taxon>Neoptera</taxon>
        <taxon>Endopterygota</taxon>
        <taxon>Diptera</taxon>
        <taxon>Nematocera</taxon>
        <taxon>Culicoidea</taxon>
        <taxon>Culicidae</taxon>
        <taxon>Anophelinae</taxon>
        <taxon>Anopheles</taxon>
    </lineage>
</organism>
<reference evidence="2" key="2">
    <citation type="submission" date="2020-05" db="UniProtKB">
        <authorList>
            <consortium name="EnsemblMetazoa"/>
        </authorList>
    </citation>
    <scope>IDENTIFICATION</scope>
    <source>
        <strain evidence="2">WRAIR2</strain>
    </source>
</reference>
<accession>A0A182NY46</accession>
<keyword evidence="3" id="KW-1185">Reference proteome</keyword>